<evidence type="ECO:0000313" key="2">
    <source>
        <dbReference type="EMBL" id="MFC4159426.1"/>
    </source>
</evidence>
<keyword evidence="1" id="KW-0812">Transmembrane</keyword>
<organism evidence="2 3">
    <name type="scientific">Chitinimonas lacunae</name>
    <dbReference type="NCBI Taxonomy" id="1963018"/>
    <lineage>
        <taxon>Bacteria</taxon>
        <taxon>Pseudomonadati</taxon>
        <taxon>Pseudomonadota</taxon>
        <taxon>Betaproteobacteria</taxon>
        <taxon>Neisseriales</taxon>
        <taxon>Chitinibacteraceae</taxon>
        <taxon>Chitinimonas</taxon>
    </lineage>
</organism>
<dbReference type="EMBL" id="JBHSBU010000001">
    <property type="protein sequence ID" value="MFC4159426.1"/>
    <property type="molecule type" value="Genomic_DNA"/>
</dbReference>
<comment type="caution">
    <text evidence="2">The sequence shown here is derived from an EMBL/GenBank/DDBJ whole genome shotgun (WGS) entry which is preliminary data.</text>
</comment>
<dbReference type="Pfam" id="PF05751">
    <property type="entry name" value="FixH"/>
    <property type="match status" value="1"/>
</dbReference>
<evidence type="ECO:0000256" key="1">
    <source>
        <dbReference type="SAM" id="Phobius"/>
    </source>
</evidence>
<reference evidence="3" key="1">
    <citation type="journal article" date="2019" name="Int. J. Syst. Evol. Microbiol.">
        <title>The Global Catalogue of Microorganisms (GCM) 10K type strain sequencing project: providing services to taxonomists for standard genome sequencing and annotation.</title>
        <authorList>
            <consortium name="The Broad Institute Genomics Platform"/>
            <consortium name="The Broad Institute Genome Sequencing Center for Infectious Disease"/>
            <person name="Wu L."/>
            <person name="Ma J."/>
        </authorList>
    </citation>
    <scope>NUCLEOTIDE SEQUENCE [LARGE SCALE GENOMIC DNA]</scope>
    <source>
        <strain evidence="3">LMG 29894</strain>
    </source>
</reference>
<gene>
    <name evidence="2" type="ORF">ACFOW7_08680</name>
</gene>
<dbReference type="RefSeq" id="WP_378163164.1">
    <property type="nucleotide sequence ID" value="NZ_JBHSBU010000001.1"/>
</dbReference>
<keyword evidence="3" id="KW-1185">Reference proteome</keyword>
<protein>
    <submittedName>
        <fullName evidence="2">FixH family protein</fullName>
    </submittedName>
</protein>
<keyword evidence="1" id="KW-1133">Transmembrane helix</keyword>
<accession>A0ABV8MQ10</accession>
<dbReference type="PROSITE" id="PS51257">
    <property type="entry name" value="PROKAR_LIPOPROTEIN"/>
    <property type="match status" value="1"/>
</dbReference>
<dbReference type="Proteomes" id="UP001595791">
    <property type="component" value="Unassembled WGS sequence"/>
</dbReference>
<dbReference type="InterPro" id="IPR008620">
    <property type="entry name" value="FixH"/>
</dbReference>
<sequence>MQDKSQGWQRQPMVWLFLGVLALSLVGCAVMLWLALRSNDGLVADDYYKRGQEIGMELKRDHAARELGLSAQLLLGEDGQTLRLQMPGKETQLQLRLVHPTRAGLDRQVELRPEAPGLYLGRLNEPLPHQRWLVQLEDPSGHWRLRSEALLGPGRTALLQPPPR</sequence>
<name>A0ABV8MQ10_9NEIS</name>
<proteinExistence type="predicted"/>
<keyword evidence="1" id="KW-0472">Membrane</keyword>
<feature type="transmembrane region" description="Helical" evidence="1">
    <location>
        <begin position="12"/>
        <end position="36"/>
    </location>
</feature>
<evidence type="ECO:0000313" key="3">
    <source>
        <dbReference type="Proteomes" id="UP001595791"/>
    </source>
</evidence>